<dbReference type="InterPro" id="IPR013498">
    <property type="entry name" value="Topo_IA_Znf"/>
</dbReference>
<dbReference type="GO" id="GO:0003677">
    <property type="term" value="F:DNA binding"/>
    <property type="evidence" value="ECO:0007669"/>
    <property type="project" value="UniProtKB-KW"/>
</dbReference>
<dbReference type="Pfam" id="PF01396">
    <property type="entry name" value="Zn_ribbon_Top1"/>
    <property type="match status" value="1"/>
</dbReference>
<accession>A0ABT2UF81</accession>
<proteinExistence type="predicted"/>
<dbReference type="Proteomes" id="UP001652445">
    <property type="component" value="Unassembled WGS sequence"/>
</dbReference>
<evidence type="ECO:0000313" key="3">
    <source>
        <dbReference type="Proteomes" id="UP001652445"/>
    </source>
</evidence>
<protein>
    <submittedName>
        <fullName evidence="2">Topoisomerase DNA-binding C4 zinc finger domain-containing protein</fullName>
    </submittedName>
</protein>
<keyword evidence="2" id="KW-0238">DNA-binding</keyword>
<organism evidence="2 3">
    <name type="scientific">Paenibacillus baimaensis</name>
    <dbReference type="NCBI Taxonomy" id="2982185"/>
    <lineage>
        <taxon>Bacteria</taxon>
        <taxon>Bacillati</taxon>
        <taxon>Bacillota</taxon>
        <taxon>Bacilli</taxon>
        <taxon>Bacillales</taxon>
        <taxon>Paenibacillaceae</taxon>
        <taxon>Paenibacillus</taxon>
    </lineage>
</organism>
<dbReference type="EMBL" id="JAOQIO010000043">
    <property type="protein sequence ID" value="MCU6793304.1"/>
    <property type="molecule type" value="Genomic_DNA"/>
</dbReference>
<comment type="caution">
    <text evidence="2">The sequence shown here is derived from an EMBL/GenBank/DDBJ whole genome shotgun (WGS) entry which is preliminary data.</text>
</comment>
<sequence>MVRRKSEHGEEFLGCSKFPSCRYNKAL</sequence>
<evidence type="ECO:0000259" key="1">
    <source>
        <dbReference type="Pfam" id="PF01396"/>
    </source>
</evidence>
<name>A0ABT2UF81_9BACL</name>
<feature type="domain" description="DNA topoisomerase type IA zn finger" evidence="1">
    <location>
        <begin position="1"/>
        <end position="26"/>
    </location>
</feature>
<dbReference type="Gene3D" id="3.30.65.10">
    <property type="entry name" value="Bacterial Topoisomerase I, domain 1"/>
    <property type="match status" value="1"/>
</dbReference>
<reference evidence="2 3" key="1">
    <citation type="submission" date="2022-09" db="EMBL/GenBank/DDBJ databases">
        <authorList>
            <person name="Han X.L."/>
            <person name="Wang Q."/>
            <person name="Lu T."/>
        </authorList>
    </citation>
    <scope>NUCLEOTIDE SEQUENCE [LARGE SCALE GENOMIC DNA]</scope>
    <source>
        <strain evidence="2 3">WQ 127069</strain>
    </source>
</reference>
<dbReference type="RefSeq" id="WP_262684618.1">
    <property type="nucleotide sequence ID" value="NZ_JAOQIO010000043.1"/>
</dbReference>
<keyword evidence="3" id="KW-1185">Reference proteome</keyword>
<evidence type="ECO:0000313" key="2">
    <source>
        <dbReference type="EMBL" id="MCU6793304.1"/>
    </source>
</evidence>
<gene>
    <name evidence="2" type="ORF">OB236_14400</name>
</gene>